<accession>A0A8R1UMP4</accession>
<protein>
    <submittedName>
        <fullName evidence="1">Uncharacterized protein</fullName>
    </submittedName>
</protein>
<name>A0A2A6BKK5_PRIPA</name>
<accession>A0A2A6BKK5</accession>
<dbReference type="EnsemblMetazoa" id="PPA35913.1">
    <property type="protein sequence ID" value="PPA35913.1"/>
    <property type="gene ID" value="WBGene00274282"/>
</dbReference>
<reference evidence="2" key="1">
    <citation type="journal article" date="2008" name="Nat. Genet.">
        <title>The Pristionchus pacificus genome provides a unique perspective on nematode lifestyle and parasitism.</title>
        <authorList>
            <person name="Dieterich C."/>
            <person name="Clifton S.W."/>
            <person name="Schuster L.N."/>
            <person name="Chinwalla A."/>
            <person name="Delehaunty K."/>
            <person name="Dinkelacker I."/>
            <person name="Fulton L."/>
            <person name="Fulton R."/>
            <person name="Godfrey J."/>
            <person name="Minx P."/>
            <person name="Mitreva M."/>
            <person name="Roeseler W."/>
            <person name="Tian H."/>
            <person name="Witte H."/>
            <person name="Yang S.P."/>
            <person name="Wilson R.K."/>
            <person name="Sommer R.J."/>
        </authorList>
    </citation>
    <scope>NUCLEOTIDE SEQUENCE [LARGE SCALE GENOMIC DNA]</scope>
    <source>
        <strain evidence="2">PS312</strain>
    </source>
</reference>
<organism evidence="1 2">
    <name type="scientific">Pristionchus pacificus</name>
    <name type="common">Parasitic nematode worm</name>
    <dbReference type="NCBI Taxonomy" id="54126"/>
    <lineage>
        <taxon>Eukaryota</taxon>
        <taxon>Metazoa</taxon>
        <taxon>Ecdysozoa</taxon>
        <taxon>Nematoda</taxon>
        <taxon>Chromadorea</taxon>
        <taxon>Rhabditida</taxon>
        <taxon>Rhabditina</taxon>
        <taxon>Diplogasteromorpha</taxon>
        <taxon>Diplogasteroidea</taxon>
        <taxon>Neodiplogasteridae</taxon>
        <taxon>Pristionchus</taxon>
    </lineage>
</organism>
<proteinExistence type="predicted"/>
<sequence>WRASCRPCGAPARIPERKITLKIRQATNCKQRHTTHHRTFSSLESSQSLLPSHLHDCGMHLCSLFSSSPPAHVTSPSHSHDFGMHSYLRRGGDHRSKIAHQYSE</sequence>
<dbReference type="Proteomes" id="UP000005239">
    <property type="component" value="Unassembled WGS sequence"/>
</dbReference>
<evidence type="ECO:0000313" key="2">
    <source>
        <dbReference type="Proteomes" id="UP000005239"/>
    </source>
</evidence>
<gene>
    <name evidence="1" type="primary">WBGene00274282</name>
</gene>
<keyword evidence="2" id="KW-1185">Reference proteome</keyword>
<dbReference type="AlphaFoldDB" id="A0A2A6BKK5"/>
<reference evidence="1" key="2">
    <citation type="submission" date="2022-06" db="UniProtKB">
        <authorList>
            <consortium name="EnsemblMetazoa"/>
        </authorList>
    </citation>
    <scope>IDENTIFICATION</scope>
    <source>
        <strain evidence="1">PS312</strain>
    </source>
</reference>
<evidence type="ECO:0000313" key="1">
    <source>
        <dbReference type="EnsemblMetazoa" id="PPA35913.1"/>
    </source>
</evidence>